<dbReference type="Pfam" id="PF01934">
    <property type="entry name" value="HepT-like"/>
    <property type="match status" value="1"/>
</dbReference>
<dbReference type="InterPro" id="IPR008201">
    <property type="entry name" value="HepT-like"/>
</dbReference>
<sequence>MQSIFKDQITDKFLFVIQRVELALDRTAGVADCDDLLRSPDGVDLYDATCMRIQTIGETLKQIDSETKEKLLINYPEIPWRKVFAMRNIISHEYLSVDPEIITDIIKHNLPPLLVVLHRIMEDLNAGKHDAVFG</sequence>
<dbReference type="PANTHER" id="PTHR34139">
    <property type="entry name" value="UPF0331 PROTEIN MJ0127"/>
    <property type="match status" value="1"/>
</dbReference>
<accession>A0ABR7DLV4</accession>
<dbReference type="PANTHER" id="PTHR34139:SF1">
    <property type="entry name" value="RNASE MJ1380-RELATED"/>
    <property type="match status" value="1"/>
</dbReference>
<dbReference type="Gene3D" id="1.20.120.580">
    <property type="entry name" value="bsu32300-like"/>
    <property type="match status" value="1"/>
</dbReference>
<keyword evidence="4" id="KW-0547">Nucleotide-binding</keyword>
<organism evidence="7 8">
    <name type="scientific">Parabacteroides hominis</name>
    <dbReference type="NCBI Taxonomy" id="2763057"/>
    <lineage>
        <taxon>Bacteria</taxon>
        <taxon>Pseudomonadati</taxon>
        <taxon>Bacteroidota</taxon>
        <taxon>Bacteroidia</taxon>
        <taxon>Bacteroidales</taxon>
        <taxon>Tannerellaceae</taxon>
        <taxon>Parabacteroides</taxon>
    </lineage>
</organism>
<comment type="caution">
    <text evidence="7">The sequence shown here is derived from an EMBL/GenBank/DDBJ whole genome shotgun (WGS) entry which is preliminary data.</text>
</comment>
<dbReference type="RefSeq" id="WP_186929186.1">
    <property type="nucleotide sequence ID" value="NZ_JACOOJ010000008.1"/>
</dbReference>
<dbReference type="InterPro" id="IPR037038">
    <property type="entry name" value="HepT-like_sf"/>
</dbReference>
<keyword evidence="8" id="KW-1185">Reference proteome</keyword>
<reference evidence="7 8" key="1">
    <citation type="submission" date="2020-08" db="EMBL/GenBank/DDBJ databases">
        <title>Genome public.</title>
        <authorList>
            <person name="Liu C."/>
            <person name="Sun Q."/>
        </authorList>
    </citation>
    <scope>NUCLEOTIDE SEQUENCE [LARGE SCALE GENOMIC DNA]</scope>
    <source>
        <strain evidence="7 8">NSJ-79</strain>
    </source>
</reference>
<evidence type="ECO:0000256" key="4">
    <source>
        <dbReference type="ARBA" id="ARBA00022741"/>
    </source>
</evidence>
<dbReference type="SUPFAM" id="SSF81593">
    <property type="entry name" value="Nucleotidyltransferase substrate binding subunit/domain"/>
    <property type="match status" value="1"/>
</dbReference>
<keyword evidence="1" id="KW-0597">Phosphoprotein</keyword>
<gene>
    <name evidence="7" type="ORF">H8S65_06500</name>
</gene>
<evidence type="ECO:0000256" key="2">
    <source>
        <dbReference type="ARBA" id="ARBA00022649"/>
    </source>
</evidence>
<proteinExistence type="inferred from homology"/>
<protein>
    <submittedName>
        <fullName evidence="7">DUF86 domain-containing protein</fullName>
    </submittedName>
</protein>
<evidence type="ECO:0000256" key="5">
    <source>
        <dbReference type="ARBA" id="ARBA00022801"/>
    </source>
</evidence>
<name>A0ABR7DLV4_9BACT</name>
<keyword evidence="5" id="KW-0378">Hydrolase</keyword>
<evidence type="ECO:0000313" key="8">
    <source>
        <dbReference type="Proteomes" id="UP000651475"/>
    </source>
</evidence>
<evidence type="ECO:0000256" key="6">
    <source>
        <dbReference type="ARBA" id="ARBA00024207"/>
    </source>
</evidence>
<keyword evidence="2" id="KW-1277">Toxin-antitoxin system</keyword>
<dbReference type="Proteomes" id="UP000651475">
    <property type="component" value="Unassembled WGS sequence"/>
</dbReference>
<dbReference type="EMBL" id="JACOOJ010000008">
    <property type="protein sequence ID" value="MBC5632417.1"/>
    <property type="molecule type" value="Genomic_DNA"/>
</dbReference>
<comment type="similarity">
    <text evidence="6">Belongs to the HepT RNase toxin family.</text>
</comment>
<evidence type="ECO:0000256" key="3">
    <source>
        <dbReference type="ARBA" id="ARBA00022722"/>
    </source>
</evidence>
<keyword evidence="3" id="KW-0540">Nuclease</keyword>
<dbReference type="InterPro" id="IPR051813">
    <property type="entry name" value="HepT_RNase_toxin"/>
</dbReference>
<evidence type="ECO:0000313" key="7">
    <source>
        <dbReference type="EMBL" id="MBC5632417.1"/>
    </source>
</evidence>
<evidence type="ECO:0000256" key="1">
    <source>
        <dbReference type="ARBA" id="ARBA00022553"/>
    </source>
</evidence>